<keyword evidence="4" id="KW-1185">Reference proteome</keyword>
<dbReference type="InterPro" id="IPR045338">
    <property type="entry name" value="DUF6535"/>
</dbReference>
<accession>A0AAD7D027</accession>
<protein>
    <recommendedName>
        <fullName evidence="2">DUF6535 domain-containing protein</fullName>
    </recommendedName>
</protein>
<feature type="transmembrane region" description="Helical" evidence="1">
    <location>
        <begin position="96"/>
        <end position="114"/>
    </location>
</feature>
<feature type="domain" description="DUF6535" evidence="2">
    <location>
        <begin position="5"/>
        <end position="177"/>
    </location>
</feature>
<dbReference type="EMBL" id="JARKIE010000168">
    <property type="protein sequence ID" value="KAJ7672095.1"/>
    <property type="molecule type" value="Genomic_DNA"/>
</dbReference>
<reference evidence="3" key="1">
    <citation type="submission" date="2023-03" db="EMBL/GenBank/DDBJ databases">
        <title>Massive genome expansion in bonnet fungi (Mycena s.s.) driven by repeated elements and novel gene families across ecological guilds.</title>
        <authorList>
            <consortium name="Lawrence Berkeley National Laboratory"/>
            <person name="Harder C.B."/>
            <person name="Miyauchi S."/>
            <person name="Viragh M."/>
            <person name="Kuo A."/>
            <person name="Thoen E."/>
            <person name="Andreopoulos B."/>
            <person name="Lu D."/>
            <person name="Skrede I."/>
            <person name="Drula E."/>
            <person name="Henrissat B."/>
            <person name="Morin E."/>
            <person name="Kohler A."/>
            <person name="Barry K."/>
            <person name="LaButti K."/>
            <person name="Morin E."/>
            <person name="Salamov A."/>
            <person name="Lipzen A."/>
            <person name="Mereny Z."/>
            <person name="Hegedus B."/>
            <person name="Baldrian P."/>
            <person name="Stursova M."/>
            <person name="Weitz H."/>
            <person name="Taylor A."/>
            <person name="Grigoriev I.V."/>
            <person name="Nagy L.G."/>
            <person name="Martin F."/>
            <person name="Kauserud H."/>
        </authorList>
    </citation>
    <scope>NUCLEOTIDE SEQUENCE</scope>
    <source>
        <strain evidence="3">CBHHK067</strain>
    </source>
</reference>
<organism evidence="3 4">
    <name type="scientific">Mycena rosella</name>
    <name type="common">Pink bonnet</name>
    <name type="synonym">Agaricus rosellus</name>
    <dbReference type="NCBI Taxonomy" id="1033263"/>
    <lineage>
        <taxon>Eukaryota</taxon>
        <taxon>Fungi</taxon>
        <taxon>Dikarya</taxon>
        <taxon>Basidiomycota</taxon>
        <taxon>Agaricomycotina</taxon>
        <taxon>Agaricomycetes</taxon>
        <taxon>Agaricomycetidae</taxon>
        <taxon>Agaricales</taxon>
        <taxon>Marasmiineae</taxon>
        <taxon>Mycenaceae</taxon>
        <taxon>Mycena</taxon>
    </lineage>
</organism>
<dbReference type="AlphaFoldDB" id="A0AAD7D027"/>
<gene>
    <name evidence="3" type="ORF">B0H17DRAFT_1141254</name>
</gene>
<feature type="transmembrane region" description="Helical" evidence="1">
    <location>
        <begin position="156"/>
        <end position="177"/>
    </location>
</feature>
<evidence type="ECO:0000313" key="4">
    <source>
        <dbReference type="Proteomes" id="UP001221757"/>
    </source>
</evidence>
<sequence length="986" mass="110232">MVRVISEAEKYDKALVESWRGDMDGMLIFAGLFSASLTAFIIESYKTLTPDSGDTTAVLLAQISNQLAASASGMAFQVPPSAVFAVPATSVICNVLWFISLGLSLSCALIATFVEQWARDFMRKTDMRPSPVIRARIFSYLYYGVKRFDMHMMVDLVPLLLHMSLVLFFAGLVAFLLPINRAVMAVAAALLGIVVAVYCTLTLLPLIYVDCPYRTPFSTVLWRITQLWRRISGLAATGFGRPREGVGRMAEETMVEVMITQATKPSAERDQRDQRSLCWTMKSLVDGTELDPFIAGIPDVLWGPEGRKYTRDHLIRTLLDDPDVRLGDRLLDLMRHSDSALLAPDVAVRYKNSCVRALWSICTLSERGTPLNLPLHGLVHQLAYWSQPPSPSNTKTPEDRDPLANHLYTLQAVLDWCTLCSFDVVFQDVKSAIQNCEADVEPQYLDALRSGLNRLLSLSQVFSRIFHNFEVGVHHKNSGLINEYNVSELSAAPSVFLDSLPWLQKVRSFINDSENYWDDARHTILCGFLEEALSKPDHPERLYEFDSTVGILQFQLSPPSALHIQNYAGLLEMIGRFDGLDEDPWRRHNTGVMVIVMSAFFSISTTPRPPMNFDSIDTLISYIGKHLYHDQALSFVLNDTTCNITELWAAITNYLSYGCPRSNTTEATLEVICGLYHWLRPTRKLSYLGMSDPCVSRDSGPWFNEYTLSTIQGLPQAVCPPYHSVLVMVKIRMLISLGYRHYEISEHLFNWSFSDLKLIESPSAILNSLIPPTQSDWAETKSFFSHALLSESTLGDVLRPDPNFDLDVCDGDAERAAQHLNLLTIVSTRFIDAQALSYAEFLEACSSQTLPYKALDTLTRNIALPAPGFSVLLAHTTHRNRFANSIQALMKARATTPEHTELWEHLLEESSILGGALKPVEPFPGILYADSEYEPSAVLVIKGALEEYAESIRGLSDAETTINKRLKDLDALLKTVIVDPPTAPGE</sequence>
<name>A0AAD7D027_MYCRO</name>
<dbReference type="Proteomes" id="UP001221757">
    <property type="component" value="Unassembled WGS sequence"/>
</dbReference>
<keyword evidence="1" id="KW-0812">Transmembrane</keyword>
<comment type="caution">
    <text evidence="3">The sequence shown here is derived from an EMBL/GenBank/DDBJ whole genome shotgun (WGS) entry which is preliminary data.</text>
</comment>
<feature type="transmembrane region" description="Helical" evidence="1">
    <location>
        <begin position="183"/>
        <end position="209"/>
    </location>
</feature>
<evidence type="ECO:0000259" key="2">
    <source>
        <dbReference type="Pfam" id="PF20153"/>
    </source>
</evidence>
<keyword evidence="1" id="KW-1133">Transmembrane helix</keyword>
<dbReference type="Pfam" id="PF20153">
    <property type="entry name" value="DUF6535"/>
    <property type="match status" value="1"/>
</dbReference>
<proteinExistence type="predicted"/>
<evidence type="ECO:0000313" key="3">
    <source>
        <dbReference type="EMBL" id="KAJ7672095.1"/>
    </source>
</evidence>
<evidence type="ECO:0000256" key="1">
    <source>
        <dbReference type="SAM" id="Phobius"/>
    </source>
</evidence>
<keyword evidence="1" id="KW-0472">Membrane</keyword>